<feature type="modified residue" description="4-aspartylphosphate" evidence="6">
    <location>
        <position position="51"/>
    </location>
</feature>
<dbReference type="Proteomes" id="UP000603545">
    <property type="component" value="Unassembled WGS sequence"/>
</dbReference>
<dbReference type="GO" id="GO:0006355">
    <property type="term" value="P:regulation of DNA-templated transcription"/>
    <property type="evidence" value="ECO:0007669"/>
    <property type="project" value="TreeGrafter"/>
</dbReference>
<dbReference type="EMBL" id="JACNLL010000058">
    <property type="protein sequence ID" value="MBC8199636.1"/>
    <property type="molecule type" value="Genomic_DNA"/>
</dbReference>
<dbReference type="PANTHER" id="PTHR48111">
    <property type="entry name" value="REGULATOR OF RPOS"/>
    <property type="match status" value="1"/>
</dbReference>
<protein>
    <submittedName>
        <fullName evidence="8">Response regulator</fullName>
    </submittedName>
</protein>
<dbReference type="GO" id="GO:0000156">
    <property type="term" value="F:phosphorelay response regulator activity"/>
    <property type="evidence" value="ECO:0007669"/>
    <property type="project" value="TreeGrafter"/>
</dbReference>
<evidence type="ECO:0000313" key="8">
    <source>
        <dbReference type="EMBL" id="MBC8199636.1"/>
    </source>
</evidence>
<dbReference type="InterPro" id="IPR039420">
    <property type="entry name" value="WalR-like"/>
</dbReference>
<keyword evidence="1 6" id="KW-0597">Phosphoprotein</keyword>
<dbReference type="AlphaFoldDB" id="A0A8J6TAJ3"/>
<evidence type="ECO:0000313" key="9">
    <source>
        <dbReference type="Proteomes" id="UP000603545"/>
    </source>
</evidence>
<dbReference type="SUPFAM" id="SSF52172">
    <property type="entry name" value="CheY-like"/>
    <property type="match status" value="1"/>
</dbReference>
<dbReference type="Pfam" id="PF00072">
    <property type="entry name" value="Response_reg"/>
    <property type="match status" value="1"/>
</dbReference>
<evidence type="ECO:0000259" key="7">
    <source>
        <dbReference type="PROSITE" id="PS50110"/>
    </source>
</evidence>
<dbReference type="PANTHER" id="PTHR48111:SF1">
    <property type="entry name" value="TWO-COMPONENT RESPONSE REGULATOR ORR33"/>
    <property type="match status" value="1"/>
</dbReference>
<organism evidence="8 9">
    <name type="scientific">Candidatus Desulfaltia bathyphila</name>
    <dbReference type="NCBI Taxonomy" id="2841697"/>
    <lineage>
        <taxon>Bacteria</taxon>
        <taxon>Pseudomonadati</taxon>
        <taxon>Thermodesulfobacteriota</taxon>
        <taxon>Desulfobacteria</taxon>
        <taxon>Desulfobacterales</taxon>
        <taxon>Desulfobacterales incertae sedis</taxon>
        <taxon>Candidatus Desulfaltia</taxon>
    </lineage>
</organism>
<evidence type="ECO:0000256" key="6">
    <source>
        <dbReference type="PROSITE-ProRule" id="PRU00169"/>
    </source>
</evidence>
<sequence>MKILLVDDEEHLVSTLAERLSLRGFEVSWAITCLDALAQVEIDTFNVAVLDVKMPLMSGLELKNKLQAKCPAMKFIFLTGHGSKADFKSAAFDIGKEYYLIKPLNIDVLVQKLREVTAI</sequence>
<evidence type="ECO:0000256" key="2">
    <source>
        <dbReference type="ARBA" id="ARBA00023012"/>
    </source>
</evidence>
<proteinExistence type="predicted"/>
<keyword evidence="5" id="KW-0804">Transcription</keyword>
<evidence type="ECO:0000256" key="1">
    <source>
        <dbReference type="ARBA" id="ARBA00022553"/>
    </source>
</evidence>
<dbReference type="GO" id="GO:0000976">
    <property type="term" value="F:transcription cis-regulatory region binding"/>
    <property type="evidence" value="ECO:0007669"/>
    <property type="project" value="TreeGrafter"/>
</dbReference>
<comment type="caution">
    <text evidence="8">The sequence shown here is derived from an EMBL/GenBank/DDBJ whole genome shotgun (WGS) entry which is preliminary data.</text>
</comment>
<dbReference type="SMART" id="SM00448">
    <property type="entry name" value="REC"/>
    <property type="match status" value="1"/>
</dbReference>
<keyword evidence="2" id="KW-0902">Two-component regulatory system</keyword>
<reference evidence="8 9" key="1">
    <citation type="submission" date="2020-08" db="EMBL/GenBank/DDBJ databases">
        <title>Bridging the membrane lipid divide: bacteria of the FCB group superphylum have the potential to synthesize archaeal ether lipids.</title>
        <authorList>
            <person name="Villanueva L."/>
            <person name="Von Meijenfeldt F.A.B."/>
            <person name="Westbye A.B."/>
            <person name="Yadav S."/>
            <person name="Hopmans E.C."/>
            <person name="Dutilh B.E."/>
            <person name="Sinninghe Damste J.S."/>
        </authorList>
    </citation>
    <scope>NUCLEOTIDE SEQUENCE [LARGE SCALE GENOMIC DNA]</scope>
    <source>
        <strain evidence="8">NIOZ-UU82</strain>
    </source>
</reference>
<keyword evidence="4" id="KW-0238">DNA-binding</keyword>
<dbReference type="GO" id="GO:0032993">
    <property type="term" value="C:protein-DNA complex"/>
    <property type="evidence" value="ECO:0007669"/>
    <property type="project" value="TreeGrafter"/>
</dbReference>
<dbReference type="PROSITE" id="PS50110">
    <property type="entry name" value="RESPONSE_REGULATORY"/>
    <property type="match status" value="1"/>
</dbReference>
<name>A0A8J6TAJ3_9BACT</name>
<gene>
    <name evidence="8" type="ORF">H8E80_06280</name>
</gene>
<dbReference type="InterPro" id="IPR011006">
    <property type="entry name" value="CheY-like_superfamily"/>
</dbReference>
<dbReference type="InterPro" id="IPR001789">
    <property type="entry name" value="Sig_transdc_resp-reg_receiver"/>
</dbReference>
<dbReference type="GO" id="GO:0005829">
    <property type="term" value="C:cytosol"/>
    <property type="evidence" value="ECO:0007669"/>
    <property type="project" value="TreeGrafter"/>
</dbReference>
<evidence type="ECO:0000256" key="4">
    <source>
        <dbReference type="ARBA" id="ARBA00023125"/>
    </source>
</evidence>
<dbReference type="Gene3D" id="3.40.50.2300">
    <property type="match status" value="1"/>
</dbReference>
<evidence type="ECO:0000256" key="3">
    <source>
        <dbReference type="ARBA" id="ARBA00023015"/>
    </source>
</evidence>
<accession>A0A8J6TAJ3</accession>
<keyword evidence="3" id="KW-0805">Transcription regulation</keyword>
<feature type="domain" description="Response regulatory" evidence="7">
    <location>
        <begin position="2"/>
        <end position="117"/>
    </location>
</feature>
<evidence type="ECO:0000256" key="5">
    <source>
        <dbReference type="ARBA" id="ARBA00023163"/>
    </source>
</evidence>